<proteinExistence type="predicted"/>
<name>A0AA38PNG3_9AGAR</name>
<accession>A0AA38PNG3</accession>
<feature type="compositionally biased region" description="Acidic residues" evidence="1">
    <location>
        <begin position="75"/>
        <end position="85"/>
    </location>
</feature>
<dbReference type="EMBL" id="MU802651">
    <property type="protein sequence ID" value="KAJ3978858.1"/>
    <property type="molecule type" value="Genomic_DNA"/>
</dbReference>
<sequence length="122" mass="13165">MTQQVTAARLVGDTDDWGSFYVNIFVDRDMFMRHAGGGVGHVGSAARQVDKESFLNEQFDAGDEGDGSDSHASDSDDGSEDDVAEEYGRDDHEDNVELDSGDDLGPEDGEDLYDGDYGYGSP</sequence>
<comment type="caution">
    <text evidence="2">The sequence shown here is derived from an EMBL/GenBank/DDBJ whole genome shotgun (WGS) entry which is preliminary data.</text>
</comment>
<feature type="region of interest" description="Disordered" evidence="1">
    <location>
        <begin position="57"/>
        <end position="122"/>
    </location>
</feature>
<organism evidence="2 3">
    <name type="scientific">Lentinula detonsa</name>
    <dbReference type="NCBI Taxonomy" id="2804962"/>
    <lineage>
        <taxon>Eukaryota</taxon>
        <taxon>Fungi</taxon>
        <taxon>Dikarya</taxon>
        <taxon>Basidiomycota</taxon>
        <taxon>Agaricomycotina</taxon>
        <taxon>Agaricomycetes</taxon>
        <taxon>Agaricomycetidae</taxon>
        <taxon>Agaricales</taxon>
        <taxon>Marasmiineae</taxon>
        <taxon>Omphalotaceae</taxon>
        <taxon>Lentinula</taxon>
    </lineage>
</organism>
<feature type="non-terminal residue" evidence="2">
    <location>
        <position position="122"/>
    </location>
</feature>
<evidence type="ECO:0000313" key="3">
    <source>
        <dbReference type="Proteomes" id="UP001163850"/>
    </source>
</evidence>
<feature type="compositionally biased region" description="Acidic residues" evidence="1">
    <location>
        <begin position="93"/>
        <end position="114"/>
    </location>
</feature>
<evidence type="ECO:0000256" key="1">
    <source>
        <dbReference type="SAM" id="MobiDB-lite"/>
    </source>
</evidence>
<protein>
    <submittedName>
        <fullName evidence="2">Uncharacterized protein</fullName>
    </submittedName>
</protein>
<dbReference type="AlphaFoldDB" id="A0AA38PNG3"/>
<reference evidence="2" key="1">
    <citation type="submission" date="2022-08" db="EMBL/GenBank/DDBJ databases">
        <authorList>
            <consortium name="DOE Joint Genome Institute"/>
            <person name="Min B."/>
            <person name="Riley R."/>
            <person name="Sierra-Patev S."/>
            <person name="Naranjo-Ortiz M."/>
            <person name="Looney B."/>
            <person name="Konkel Z."/>
            <person name="Slot J.C."/>
            <person name="Sakamoto Y."/>
            <person name="Steenwyk J.L."/>
            <person name="Rokas A."/>
            <person name="Carro J."/>
            <person name="Camarero S."/>
            <person name="Ferreira P."/>
            <person name="Molpeceres G."/>
            <person name="Ruiz-Duenas F.J."/>
            <person name="Serrano A."/>
            <person name="Henrissat B."/>
            <person name="Drula E."/>
            <person name="Hughes K.W."/>
            <person name="Mata J.L."/>
            <person name="Ishikawa N.K."/>
            <person name="Vargas-Isla R."/>
            <person name="Ushijima S."/>
            <person name="Smith C.A."/>
            <person name="Ahrendt S."/>
            <person name="Andreopoulos W."/>
            <person name="He G."/>
            <person name="Labutti K."/>
            <person name="Lipzen A."/>
            <person name="Ng V."/>
            <person name="Sandor L."/>
            <person name="Barry K."/>
            <person name="Martinez A.T."/>
            <person name="Xiao Y."/>
            <person name="Gibbons J.G."/>
            <person name="Terashima K."/>
            <person name="Hibbett D.S."/>
            <person name="Grigoriev I.V."/>
        </authorList>
    </citation>
    <scope>NUCLEOTIDE SEQUENCE</scope>
    <source>
        <strain evidence="2">TFB7829</strain>
    </source>
</reference>
<gene>
    <name evidence="2" type="ORF">F5890DRAFT_1649135</name>
</gene>
<dbReference type="Proteomes" id="UP001163850">
    <property type="component" value="Unassembled WGS sequence"/>
</dbReference>
<evidence type="ECO:0000313" key="2">
    <source>
        <dbReference type="EMBL" id="KAJ3978858.1"/>
    </source>
</evidence>